<protein>
    <submittedName>
        <fullName evidence="2">Uncharacterized protein</fullName>
    </submittedName>
</protein>
<reference evidence="2 3" key="1">
    <citation type="journal article" date="2012" name="Genome Biol.">
        <title>Genome and low-iron response of an oceanic diatom adapted to chronic iron limitation.</title>
        <authorList>
            <person name="Lommer M."/>
            <person name="Specht M."/>
            <person name="Roy A.S."/>
            <person name="Kraemer L."/>
            <person name="Andreson R."/>
            <person name="Gutowska M.A."/>
            <person name="Wolf J."/>
            <person name="Bergner S.V."/>
            <person name="Schilhabel M.B."/>
            <person name="Klostermeier U.C."/>
            <person name="Beiko R.G."/>
            <person name="Rosenstiel P."/>
            <person name="Hippler M."/>
            <person name="Laroche J."/>
        </authorList>
    </citation>
    <scope>NUCLEOTIDE SEQUENCE [LARGE SCALE GENOMIC DNA]</scope>
    <source>
        <strain evidence="2 3">CCMP1005</strain>
    </source>
</reference>
<feature type="region of interest" description="Disordered" evidence="1">
    <location>
        <begin position="95"/>
        <end position="169"/>
    </location>
</feature>
<feature type="non-terminal residue" evidence="2">
    <location>
        <position position="169"/>
    </location>
</feature>
<feature type="compositionally biased region" description="Basic and acidic residues" evidence="1">
    <location>
        <begin position="95"/>
        <end position="116"/>
    </location>
</feature>
<organism evidence="2 3">
    <name type="scientific">Thalassiosira oceanica</name>
    <name type="common">Marine diatom</name>
    <dbReference type="NCBI Taxonomy" id="159749"/>
    <lineage>
        <taxon>Eukaryota</taxon>
        <taxon>Sar</taxon>
        <taxon>Stramenopiles</taxon>
        <taxon>Ochrophyta</taxon>
        <taxon>Bacillariophyta</taxon>
        <taxon>Coscinodiscophyceae</taxon>
        <taxon>Thalassiosirophycidae</taxon>
        <taxon>Thalassiosirales</taxon>
        <taxon>Thalassiosiraceae</taxon>
        <taxon>Thalassiosira</taxon>
    </lineage>
</organism>
<dbReference type="OrthoDB" id="47230at2759"/>
<evidence type="ECO:0000256" key="1">
    <source>
        <dbReference type="SAM" id="MobiDB-lite"/>
    </source>
</evidence>
<dbReference type="Proteomes" id="UP000266841">
    <property type="component" value="Unassembled WGS sequence"/>
</dbReference>
<accession>K0T353</accession>
<feature type="compositionally biased region" description="Gly residues" evidence="1">
    <location>
        <begin position="159"/>
        <end position="169"/>
    </location>
</feature>
<comment type="caution">
    <text evidence="2">The sequence shown here is derived from an EMBL/GenBank/DDBJ whole genome shotgun (WGS) entry which is preliminary data.</text>
</comment>
<evidence type="ECO:0000313" key="3">
    <source>
        <dbReference type="Proteomes" id="UP000266841"/>
    </source>
</evidence>
<gene>
    <name evidence="2" type="ORF">THAOC_05303</name>
</gene>
<name>K0T353_THAOC</name>
<dbReference type="AlphaFoldDB" id="K0T353"/>
<keyword evidence="3" id="KW-1185">Reference proteome</keyword>
<sequence>MDGDRLREFWGAGVRGGGESGVERLAREIRRDIHVMYDDVVGTLVREAPSTFAPPPGYRLDGRGGDEEWHYSYDRFRWAFAMVLSRHHYLPARDLDDGYYDRGPESHGDDVGEGDGKAGPVPAEAARTGAPHGVPEPGYRALDGRRGRPAGEPADRVVGRGGAQRGAGR</sequence>
<dbReference type="EMBL" id="AGNL01004844">
    <property type="protein sequence ID" value="EJK73093.1"/>
    <property type="molecule type" value="Genomic_DNA"/>
</dbReference>
<proteinExistence type="predicted"/>
<dbReference type="eggNOG" id="ENOG502SJTY">
    <property type="taxonomic scope" value="Eukaryota"/>
</dbReference>
<evidence type="ECO:0000313" key="2">
    <source>
        <dbReference type="EMBL" id="EJK73093.1"/>
    </source>
</evidence>